<gene>
    <name evidence="4" type="ORF">Sango_1560200</name>
</gene>
<dbReference type="InterPro" id="IPR057235">
    <property type="entry name" value="DUF7913"/>
</dbReference>
<feature type="region of interest" description="Disordered" evidence="1">
    <location>
        <begin position="495"/>
        <end position="515"/>
    </location>
</feature>
<proteinExistence type="predicted"/>
<feature type="region of interest" description="Disordered" evidence="1">
    <location>
        <begin position="248"/>
        <end position="267"/>
    </location>
</feature>
<evidence type="ECO:0000259" key="3">
    <source>
        <dbReference type="Pfam" id="PF25502"/>
    </source>
</evidence>
<dbReference type="Pfam" id="PF25500">
    <property type="entry name" value="DUF7913"/>
    <property type="match status" value="1"/>
</dbReference>
<dbReference type="InterPro" id="IPR057237">
    <property type="entry name" value="DUF7915"/>
</dbReference>
<dbReference type="AlphaFoldDB" id="A0AAE2BTI7"/>
<dbReference type="Pfam" id="PF25502">
    <property type="entry name" value="DUF7915"/>
    <property type="match status" value="1"/>
</dbReference>
<reference evidence="4" key="2">
    <citation type="journal article" date="2024" name="Plant">
        <title>Genomic evolution and insights into agronomic trait innovations of Sesamum species.</title>
        <authorList>
            <person name="Miao H."/>
            <person name="Wang L."/>
            <person name="Qu L."/>
            <person name="Liu H."/>
            <person name="Sun Y."/>
            <person name="Le M."/>
            <person name="Wang Q."/>
            <person name="Wei S."/>
            <person name="Zheng Y."/>
            <person name="Lin W."/>
            <person name="Duan Y."/>
            <person name="Cao H."/>
            <person name="Xiong S."/>
            <person name="Wang X."/>
            <person name="Wei L."/>
            <person name="Li C."/>
            <person name="Ma Q."/>
            <person name="Ju M."/>
            <person name="Zhao R."/>
            <person name="Li G."/>
            <person name="Mu C."/>
            <person name="Tian Q."/>
            <person name="Mei H."/>
            <person name="Zhang T."/>
            <person name="Gao T."/>
            <person name="Zhang H."/>
        </authorList>
    </citation>
    <scope>NUCLEOTIDE SEQUENCE</scope>
    <source>
        <strain evidence="4">K16</strain>
    </source>
</reference>
<name>A0AAE2BTI7_9LAMI</name>
<reference evidence="4" key="1">
    <citation type="submission" date="2020-06" db="EMBL/GenBank/DDBJ databases">
        <authorList>
            <person name="Li T."/>
            <person name="Hu X."/>
            <person name="Zhang T."/>
            <person name="Song X."/>
            <person name="Zhang H."/>
            <person name="Dai N."/>
            <person name="Sheng W."/>
            <person name="Hou X."/>
            <person name="Wei L."/>
        </authorList>
    </citation>
    <scope>NUCLEOTIDE SEQUENCE</scope>
    <source>
        <strain evidence="4">K16</strain>
        <tissue evidence="4">Leaf</tissue>
    </source>
</reference>
<evidence type="ECO:0000256" key="1">
    <source>
        <dbReference type="SAM" id="MobiDB-lite"/>
    </source>
</evidence>
<dbReference type="PANTHER" id="PTHR33913:SF1">
    <property type="entry name" value="DRBM DOMAIN-CONTAINING PROTEIN"/>
    <property type="match status" value="1"/>
</dbReference>
<comment type="caution">
    <text evidence="4">The sequence shown here is derived from an EMBL/GenBank/DDBJ whole genome shotgun (WGS) entry which is preliminary data.</text>
</comment>
<feature type="domain" description="DUF7915" evidence="3">
    <location>
        <begin position="231"/>
        <end position="374"/>
    </location>
</feature>
<protein>
    <submittedName>
        <fullName evidence="4">Uncharacterized protein</fullName>
    </submittedName>
</protein>
<organism evidence="4 5">
    <name type="scientific">Sesamum angolense</name>
    <dbReference type="NCBI Taxonomy" id="2727404"/>
    <lineage>
        <taxon>Eukaryota</taxon>
        <taxon>Viridiplantae</taxon>
        <taxon>Streptophyta</taxon>
        <taxon>Embryophyta</taxon>
        <taxon>Tracheophyta</taxon>
        <taxon>Spermatophyta</taxon>
        <taxon>Magnoliopsida</taxon>
        <taxon>eudicotyledons</taxon>
        <taxon>Gunneridae</taxon>
        <taxon>Pentapetalae</taxon>
        <taxon>asterids</taxon>
        <taxon>lamiids</taxon>
        <taxon>Lamiales</taxon>
        <taxon>Pedaliaceae</taxon>
        <taxon>Sesamum</taxon>
    </lineage>
</organism>
<sequence length="868" mass="96529">MMAAAVAAKKGDGDGNDPPYNLWVTATPRSVSLGLGDSDATQWWWGGKVVGNEGGEGVAMASAADIAGKKVGPTWVVGSTEDVLQALMQTLVYPLLPIKVSNVPPSLDAQTSVAKQMHAVVLLYNYHHRKQKPELKFLKFSYFCKLALILRPPLISFMNLMRESESMDMNGAEDHRLSVTEKAIKDACDIASALDASRDAPEIEGWPISKVAVLLLDSKQENCLLQLGAVTKGVWSLIEKDRNDCSINPEMSADGTGGKKRKRNSQNASADTELLELAFDAVKEITGIYSSELEVLETHLTYSSSKEKSAACFYMMQCRRSFSINEQVPIKFLVESLHGPLAEKLAYGFWKTTPVVEYCHIIPYAEFISSWLSRKYVSLPSLNGCNTQSTMMNCNKELTQSRTSVFPVTNYSGNDLDHTDDKSSGSKVNSSYKIGCENCDSNNKTCKHSLGCKGAGPVNIIQSTVKDQDVTDKFSKRCNILDSAKTRPSRILEIFDNGSKQHNKSSLSGTSRGLSQSMAEDDNAMELFNKRCVVLDSATKEACRINFELSDTDTDAQKKGLRSRPSRWLSGEAVIDDKITEKSNQKHDLADSEVKKESRIYPEFLATDGDECNKSTISGSPRGPHMTNMSESKARLKNEDRSKKLNSEIRVYHHRRKNNSSTQNEVHVREDWRNLKVDMVDPLRLNDTQCGDQKVSGGKGDVTILCNQVAATGNQLVWFEAKIAQNLELKSSEVSEDLQNALALLCRRRQELYSGICNMEDTLALYEDNIARIRDGGEVGLARQCIKSIIKGNHLCWWSMDHKSKTRVIVVDLEYICLKNNWRLPRYFIEPSDGKFLSHVIVEGKGFELPSKGGFKLKPDEARELAAR</sequence>
<feature type="compositionally biased region" description="Polar residues" evidence="1">
    <location>
        <begin position="498"/>
        <end position="515"/>
    </location>
</feature>
<evidence type="ECO:0000313" key="5">
    <source>
        <dbReference type="Proteomes" id="UP001289374"/>
    </source>
</evidence>
<feature type="region of interest" description="Disordered" evidence="1">
    <location>
        <begin position="611"/>
        <end position="638"/>
    </location>
</feature>
<evidence type="ECO:0000259" key="2">
    <source>
        <dbReference type="Pfam" id="PF25500"/>
    </source>
</evidence>
<dbReference type="PANTHER" id="PTHR33913">
    <property type="entry name" value="ALEURONE LAYER MORPHOGENESIS PROTEIN"/>
    <property type="match status" value="1"/>
</dbReference>
<dbReference type="EMBL" id="JACGWL010000008">
    <property type="protein sequence ID" value="KAK4397236.1"/>
    <property type="molecule type" value="Genomic_DNA"/>
</dbReference>
<dbReference type="Proteomes" id="UP001289374">
    <property type="component" value="Unassembled WGS sequence"/>
</dbReference>
<keyword evidence="5" id="KW-1185">Reference proteome</keyword>
<evidence type="ECO:0000313" key="4">
    <source>
        <dbReference type="EMBL" id="KAK4397236.1"/>
    </source>
</evidence>
<accession>A0AAE2BTI7</accession>
<feature type="domain" description="DUF7913" evidence="2">
    <location>
        <begin position="77"/>
        <end position="195"/>
    </location>
</feature>